<keyword evidence="3" id="KW-1185">Reference proteome</keyword>
<reference evidence="3" key="1">
    <citation type="journal article" date="2019" name="Int. J. Syst. Evol. Microbiol.">
        <title>The Global Catalogue of Microorganisms (GCM) 10K type strain sequencing project: providing services to taxonomists for standard genome sequencing and annotation.</title>
        <authorList>
            <consortium name="The Broad Institute Genomics Platform"/>
            <consortium name="The Broad Institute Genome Sequencing Center for Infectious Disease"/>
            <person name="Wu L."/>
            <person name="Ma J."/>
        </authorList>
    </citation>
    <scope>NUCLEOTIDE SEQUENCE [LARGE SCALE GENOMIC DNA]</scope>
    <source>
        <strain evidence="3">CGMCC 4.7177</strain>
    </source>
</reference>
<dbReference type="Proteomes" id="UP001597218">
    <property type="component" value="Unassembled WGS sequence"/>
</dbReference>
<dbReference type="EMBL" id="JBHUGI010000002">
    <property type="protein sequence ID" value="MFD1926561.1"/>
    <property type="molecule type" value="Genomic_DNA"/>
</dbReference>
<comment type="caution">
    <text evidence="2">The sequence shown here is derived from an EMBL/GenBank/DDBJ whole genome shotgun (WGS) entry which is preliminary data.</text>
</comment>
<protein>
    <recommendedName>
        <fullName evidence="4">Resolvase HTH domain-containing protein</fullName>
    </recommendedName>
</protein>
<gene>
    <name evidence="2" type="ORF">ACFSFY_00540</name>
</gene>
<evidence type="ECO:0000313" key="3">
    <source>
        <dbReference type="Proteomes" id="UP001597218"/>
    </source>
</evidence>
<keyword evidence="1" id="KW-1133">Transmembrane helix</keyword>
<proteinExistence type="predicted"/>
<dbReference type="RefSeq" id="WP_381535216.1">
    <property type="nucleotide sequence ID" value="NZ_JBHUGI010000002.1"/>
</dbReference>
<evidence type="ECO:0000313" key="2">
    <source>
        <dbReference type="EMBL" id="MFD1926561.1"/>
    </source>
</evidence>
<evidence type="ECO:0000256" key="1">
    <source>
        <dbReference type="SAM" id="Phobius"/>
    </source>
</evidence>
<accession>A0ABW4SD36</accession>
<sequence>MDFSIILIAIGIIIVFASFFLNNTDKHADELEKVSISLHQETNGLKKRLKAVEEELMIGINPVSTNSQNTFREKPIHEIIVNQILTLKSQGYSIDDIAERASLTKEQVSSVLQSKGAIG</sequence>
<keyword evidence="1" id="KW-0472">Membrane</keyword>
<name>A0ABW4SD36_9BACL</name>
<feature type="transmembrane region" description="Helical" evidence="1">
    <location>
        <begin position="6"/>
        <end position="23"/>
    </location>
</feature>
<keyword evidence="1" id="KW-0812">Transmembrane</keyword>
<evidence type="ECO:0008006" key="4">
    <source>
        <dbReference type="Google" id="ProtNLM"/>
    </source>
</evidence>
<organism evidence="2 3">
    <name type="scientific">Sporosarcina siberiensis</name>
    <dbReference type="NCBI Taxonomy" id="1365606"/>
    <lineage>
        <taxon>Bacteria</taxon>
        <taxon>Bacillati</taxon>
        <taxon>Bacillota</taxon>
        <taxon>Bacilli</taxon>
        <taxon>Bacillales</taxon>
        <taxon>Caryophanaceae</taxon>
        <taxon>Sporosarcina</taxon>
    </lineage>
</organism>